<evidence type="ECO:0000313" key="2">
    <source>
        <dbReference type="Proteomes" id="UP000319502"/>
    </source>
</evidence>
<organism evidence="1 2">
    <name type="scientific">Denitromonas halophila</name>
    <dbReference type="NCBI Taxonomy" id="1629404"/>
    <lineage>
        <taxon>Bacteria</taxon>
        <taxon>Pseudomonadati</taxon>
        <taxon>Pseudomonadota</taxon>
        <taxon>Betaproteobacteria</taxon>
        <taxon>Rhodocyclales</taxon>
        <taxon>Zoogloeaceae</taxon>
        <taxon>Denitromonas</taxon>
    </lineage>
</organism>
<evidence type="ECO:0000313" key="1">
    <source>
        <dbReference type="EMBL" id="TVO57682.1"/>
    </source>
</evidence>
<dbReference type="Proteomes" id="UP000319502">
    <property type="component" value="Unassembled WGS sequence"/>
</dbReference>
<dbReference type="Pfam" id="PF06073">
    <property type="entry name" value="DUF934"/>
    <property type="match status" value="1"/>
</dbReference>
<dbReference type="OrthoDB" id="9800421at2"/>
<protein>
    <submittedName>
        <fullName evidence="1">DUF934 domain-containing protein</fullName>
    </submittedName>
</protein>
<dbReference type="RefSeq" id="WP_144309141.1">
    <property type="nucleotide sequence ID" value="NZ_VMNK01000006.1"/>
</dbReference>
<accession>A0A557QXN9</accession>
<keyword evidence="2" id="KW-1185">Reference proteome</keyword>
<dbReference type="InterPro" id="IPR008318">
    <property type="entry name" value="UCP030820"/>
</dbReference>
<reference evidence="1 2" key="1">
    <citation type="submission" date="2019-07" db="EMBL/GenBank/DDBJ databases">
        <title>The pathways for chlorine oxyanion respiration interact through the shared metabolite chlorate.</title>
        <authorList>
            <person name="Barnum T.P."/>
            <person name="Cheng Y."/>
            <person name="Hill K.A."/>
            <person name="Lucas L.N."/>
            <person name="Carlson H.K."/>
            <person name="Coates J.D."/>
        </authorList>
    </citation>
    <scope>NUCLEOTIDE SEQUENCE [LARGE SCALE GENOMIC DNA]</scope>
    <source>
        <strain evidence="1 2">SFB-3</strain>
    </source>
</reference>
<comment type="caution">
    <text evidence="1">The sequence shown here is derived from an EMBL/GenBank/DDBJ whole genome shotgun (WGS) entry which is preliminary data.</text>
</comment>
<dbReference type="AlphaFoldDB" id="A0A557QXN9"/>
<dbReference type="PIRSF" id="PIRSF030820">
    <property type="entry name" value="UCP030820"/>
    <property type="match status" value="1"/>
</dbReference>
<gene>
    <name evidence="1" type="ORF">FHP91_08410</name>
</gene>
<sequence>MAKLIKNQQILDDTWQVLTPEDGADAATVAVPAGQWIVPLAVWQAQPALAARGDVAPLLEGADDPADLADQLGTLSLVAVNFPRFADGRGYSIATLLRSRYGYTGELRAIGDVLRDQFNYFTRCGFDALQPPVDKYTDAQLGAALASLKDFTDPYQASATFRDPLFRRHARHAA</sequence>
<dbReference type="EMBL" id="VMNK01000006">
    <property type="protein sequence ID" value="TVO57682.1"/>
    <property type="molecule type" value="Genomic_DNA"/>
</dbReference>
<proteinExistence type="predicted"/>
<name>A0A557QXN9_9RHOO</name>